<evidence type="ECO:0000313" key="4">
    <source>
        <dbReference type="Proteomes" id="UP001193081"/>
    </source>
</evidence>
<evidence type="ECO:0000259" key="2">
    <source>
        <dbReference type="Pfam" id="PF13937"/>
    </source>
</evidence>
<keyword evidence="1" id="KW-0812">Transmembrane</keyword>
<organism evidence="3 4">
    <name type="scientific">Candidatus Chloroploca mongolica</name>
    <dbReference type="NCBI Taxonomy" id="2528176"/>
    <lineage>
        <taxon>Bacteria</taxon>
        <taxon>Bacillati</taxon>
        <taxon>Chloroflexota</taxon>
        <taxon>Chloroflexia</taxon>
        <taxon>Chloroflexales</taxon>
        <taxon>Chloroflexineae</taxon>
        <taxon>Oscillochloridaceae</taxon>
        <taxon>Candidatus Chloroploca</taxon>
    </lineage>
</organism>
<gene>
    <name evidence="3" type="ORF">EYB53_018600</name>
</gene>
<keyword evidence="1" id="KW-1133">Transmembrane helix</keyword>
<accession>A0ABS4DE68</accession>
<feature type="domain" description="Sodium symporter small subunit" evidence="2">
    <location>
        <begin position="4"/>
        <end position="79"/>
    </location>
</feature>
<evidence type="ECO:0000313" key="3">
    <source>
        <dbReference type="EMBL" id="MBP1467732.1"/>
    </source>
</evidence>
<dbReference type="Proteomes" id="UP001193081">
    <property type="component" value="Unassembled WGS sequence"/>
</dbReference>
<feature type="transmembrane region" description="Helical" evidence="1">
    <location>
        <begin position="12"/>
        <end position="35"/>
    </location>
</feature>
<protein>
    <submittedName>
        <fullName evidence="3">DUF4212 domain-containing protein</fullName>
    </submittedName>
</protein>
<name>A0ABS4DE68_9CHLR</name>
<dbReference type="NCBIfam" id="TIGR03647">
    <property type="entry name" value="Na_symport_sm"/>
    <property type="match status" value="1"/>
</dbReference>
<proteinExistence type="predicted"/>
<sequence length="80" mass="9087">MAVAYWKANLRLITILLGIWAFVSYVAGYLMAGMLSGINLGQVPLSFWIVQQGAIITFVVLIFVYAVVMDRYDQRFNVHE</sequence>
<reference evidence="3 4" key="1">
    <citation type="submission" date="2021-03" db="EMBL/GenBank/DDBJ databases">
        <authorList>
            <person name="Grouzdev D.S."/>
        </authorList>
    </citation>
    <scope>NUCLEOTIDE SEQUENCE [LARGE SCALE GENOMIC DNA]</scope>
    <source>
        <strain evidence="3 4">M50-1</strain>
    </source>
</reference>
<dbReference type="Pfam" id="PF13937">
    <property type="entry name" value="DUF4212"/>
    <property type="match status" value="1"/>
</dbReference>
<evidence type="ECO:0000256" key="1">
    <source>
        <dbReference type="SAM" id="Phobius"/>
    </source>
</evidence>
<feature type="transmembrane region" description="Helical" evidence="1">
    <location>
        <begin position="47"/>
        <end position="68"/>
    </location>
</feature>
<keyword evidence="1" id="KW-0472">Membrane</keyword>
<comment type="caution">
    <text evidence="3">The sequence shown here is derived from an EMBL/GenBank/DDBJ whole genome shotgun (WGS) entry which is preliminary data.</text>
</comment>
<keyword evidence="4" id="KW-1185">Reference proteome</keyword>
<dbReference type="InterPro" id="IPR019886">
    <property type="entry name" value="Na_symporter_ssu"/>
</dbReference>
<dbReference type="EMBL" id="SIJK02000041">
    <property type="protein sequence ID" value="MBP1467732.1"/>
    <property type="molecule type" value="Genomic_DNA"/>
</dbReference>